<sequence>MITKTMKILALLLITAMAVGLFVGLVHTTDSEGANTINITTQSDWGSGSIMLNDGDKLIINPDAGNPIYNDEIINVIGNASIDGGGGTYDNLHIMVQPSVQLVLENYNLDYNYTAPAIALSDNSSLVVNGSCNITSYMASSVISAGSSNIVLSGVMIINSNNGCISSTGNLTISGSGALISVAGSGSCIQAATLSVDGATVSAKSYSGNGLLVGASSDTAVKNGATLNLTGGEAFSNSAGTSYGFIMDVGTTVGINNNYGYDETHQLKMASSAVGSSKWVLSGASWAMPALDTGQTASDPSVDVLFTYGFAGMVKLVPSGGTPICRIGTAMYYSLDAAIAAVPADQSGTSPTTITLLTDITYAGECQILEKTITFDLNGHNLIFSNLCGTALYVDYNSAVDYVDASNMGTFQTFGGLPSYMSGGMDVYAGGLDVMRGRCSLTYAETTDGIAAYAEDGGHITVNGNVVATGNGIGASAIGYADVTVEGTITAPVYVVVNQKEFAFGDGVQDPYYPGYLTYENIGGYVWVKATTGAAPTITTTTLPDGKVGVSYSYTITATGDVPITWNVSAGSLPAGLNIDAATGAITGTPNGTPGTANFTIKASNGVLPDATMSLSITVAAAFVPVTNITGIPTTATAGTPLTLVGTVAPPNATNQSIIWSISSAGTTGATITGSTLNATAAGTVIVTATVVNGQTSTTDYTQNFYVDVVLSPIAQTYEDLYVAMQGELNANAHFTAFAAKAKDESYPMVARIFQAMADAEAKQAEDAWVILQSMGATVKPVAATPTVGTTAENLQASIDGATYEYTVMYPGFQTNAQAAGLTAAADFFKFAGKAAQTYATITTDALQNLSDWSYMESNFNAVYRCPTCGEVVKARPTTCPICGTAGTDFVLYSQTYDDLYVAMQGELNANAHFTAFAAKAKDESYPMVARIFQAMADAEAKQAEDAWVILQSMGATVKPVAATPTVGTTAENLQASIDGATYEYTVMYPGFQTNAQAAGLTAAADFFKFAGKAAQTYATITTDCVAKPERLVLYGVQFQRGIPLSDMRGGCKGPSDNMPDLRNGRHGLRAIYRNNTRRHL</sequence>
<dbReference type="Pfam" id="PF02915">
    <property type="entry name" value="Rubrerythrin"/>
    <property type="match status" value="2"/>
</dbReference>
<dbReference type="CDD" id="cd01041">
    <property type="entry name" value="Rubrerythrin"/>
    <property type="match status" value="2"/>
</dbReference>
<dbReference type="InterPro" id="IPR009078">
    <property type="entry name" value="Ferritin-like_SF"/>
</dbReference>
<dbReference type="InterPro" id="IPR009040">
    <property type="entry name" value="Ferritin-like_diiron"/>
</dbReference>
<dbReference type="STRING" id="1577791.Mpt1_c14090"/>
<dbReference type="InterPro" id="IPR052753">
    <property type="entry name" value="Rbr2/Nigerythrin"/>
</dbReference>
<feature type="domain" description="Ferritin-like diiron" evidence="1">
    <location>
        <begin position="890"/>
        <end position="1033"/>
    </location>
</feature>
<dbReference type="Proteomes" id="UP000030787">
    <property type="component" value="Chromosome"/>
</dbReference>
<dbReference type="Gene3D" id="1.20.1260.10">
    <property type="match status" value="2"/>
</dbReference>
<dbReference type="InterPro" id="IPR003251">
    <property type="entry name" value="Rr_diiron-bd_dom"/>
</dbReference>
<accession>A0A0A7LG42</accession>
<organism evidence="2 3">
    <name type="scientific">Candidatus Methanoplasma termitum</name>
    <dbReference type="NCBI Taxonomy" id="1577791"/>
    <lineage>
        <taxon>Archaea</taxon>
        <taxon>Methanobacteriati</taxon>
        <taxon>Thermoplasmatota</taxon>
        <taxon>Thermoplasmata</taxon>
        <taxon>Methanomassiliicoccales</taxon>
        <taxon>Methanomassiliicoccaceae</taxon>
        <taxon>Candidatus Methanoplasma</taxon>
    </lineage>
</organism>
<dbReference type="InterPro" id="IPR013783">
    <property type="entry name" value="Ig-like_fold"/>
</dbReference>
<dbReference type="PROSITE" id="PS50905">
    <property type="entry name" value="FERRITIN_LIKE"/>
    <property type="match status" value="2"/>
</dbReference>
<dbReference type="SUPFAM" id="SSF47240">
    <property type="entry name" value="Ferritin-like"/>
    <property type="match status" value="2"/>
</dbReference>
<dbReference type="Gene3D" id="2.60.40.10">
    <property type="entry name" value="Immunoglobulins"/>
    <property type="match status" value="1"/>
</dbReference>
<dbReference type="GO" id="GO:0016020">
    <property type="term" value="C:membrane"/>
    <property type="evidence" value="ECO:0007669"/>
    <property type="project" value="InterPro"/>
</dbReference>
<dbReference type="GO" id="GO:0005509">
    <property type="term" value="F:calcium ion binding"/>
    <property type="evidence" value="ECO:0007669"/>
    <property type="project" value="InterPro"/>
</dbReference>
<feature type="domain" description="Ferritin-like diiron" evidence="1">
    <location>
        <begin position="711"/>
        <end position="854"/>
    </location>
</feature>
<dbReference type="InterPro" id="IPR015919">
    <property type="entry name" value="Cadherin-like_sf"/>
</dbReference>
<evidence type="ECO:0000259" key="1">
    <source>
        <dbReference type="PROSITE" id="PS50905"/>
    </source>
</evidence>
<dbReference type="GO" id="GO:0016491">
    <property type="term" value="F:oxidoreductase activity"/>
    <property type="evidence" value="ECO:0007669"/>
    <property type="project" value="InterPro"/>
</dbReference>
<dbReference type="HOGENOM" id="CLU_286008_0_0_2"/>
<dbReference type="AlphaFoldDB" id="A0A0A7LG42"/>
<name>A0A0A7LG42_9ARCH</name>
<dbReference type="EMBL" id="CP010070">
    <property type="protein sequence ID" value="AIZ57267.1"/>
    <property type="molecule type" value="Genomic_DNA"/>
</dbReference>
<keyword evidence="3" id="KW-1185">Reference proteome</keyword>
<dbReference type="PANTHER" id="PTHR33746:SF4">
    <property type="entry name" value="RUBRERYTHRIN"/>
    <property type="match status" value="1"/>
</dbReference>
<evidence type="ECO:0000313" key="2">
    <source>
        <dbReference type="EMBL" id="AIZ57267.1"/>
    </source>
</evidence>
<evidence type="ECO:0000313" key="3">
    <source>
        <dbReference type="Proteomes" id="UP000030787"/>
    </source>
</evidence>
<dbReference type="Gene3D" id="2.60.40.1080">
    <property type="match status" value="1"/>
</dbReference>
<reference evidence="2 3" key="1">
    <citation type="journal article" date="2014" name="Appl. Environ. Microbiol.">
        <title>Comparative Genome Analysis of 'Candidatus Methanoplasma termitum' Indicates a New Mode of Energy Metabolism in the Seventh Order of Methanogens.</title>
        <authorList>
            <person name="Lang K."/>
            <person name="Schuldes J."/>
            <person name="Klingl A."/>
            <person name="Poehlein A."/>
            <person name="Daniel R."/>
            <person name="Brune A."/>
        </authorList>
    </citation>
    <scope>NUCLEOTIDE SEQUENCE [LARGE SCALE GENOMIC DNA]</scope>
    <source>
        <strain evidence="3">Mpt1</strain>
    </source>
</reference>
<dbReference type="SUPFAM" id="SSF49313">
    <property type="entry name" value="Cadherin-like"/>
    <property type="match status" value="1"/>
</dbReference>
<dbReference type="Pfam" id="PF05345">
    <property type="entry name" value="He_PIG"/>
    <property type="match status" value="1"/>
</dbReference>
<dbReference type="PANTHER" id="PTHR33746">
    <property type="entry name" value="RUBRERYTHRIN"/>
    <property type="match status" value="1"/>
</dbReference>
<protein>
    <submittedName>
        <fullName evidence="2">Rubrerythrin</fullName>
    </submittedName>
</protein>
<proteinExistence type="predicted"/>
<dbReference type="InterPro" id="IPR012347">
    <property type="entry name" value="Ferritin-like"/>
</dbReference>
<gene>
    <name evidence="2" type="ORF">Mpt1_c14090</name>
</gene>
<dbReference type="SUPFAM" id="SSF57802">
    <property type="entry name" value="Rubredoxin-like"/>
    <property type="match status" value="1"/>
</dbReference>
<dbReference type="KEGG" id="mear:Mpt1_c14090"/>